<feature type="binding site" evidence="1">
    <location>
        <position position="267"/>
    </location>
    <ligand>
        <name>Zn(2+)</name>
        <dbReference type="ChEBI" id="CHEBI:29105"/>
    </ligand>
</feature>
<dbReference type="GO" id="GO:0031179">
    <property type="term" value="P:peptide modification"/>
    <property type="evidence" value="ECO:0007669"/>
    <property type="project" value="InterPro"/>
</dbReference>
<evidence type="ECO:0000313" key="3">
    <source>
        <dbReference type="Proteomes" id="UP000198984"/>
    </source>
</evidence>
<dbReference type="InterPro" id="IPR007822">
    <property type="entry name" value="LANC-like"/>
</dbReference>
<feature type="binding site" evidence="1">
    <location>
        <position position="317"/>
    </location>
    <ligand>
        <name>Zn(2+)</name>
        <dbReference type="ChEBI" id="CHEBI:29105"/>
    </ligand>
</feature>
<dbReference type="STRING" id="573321.SAMN04488505_10791"/>
<reference evidence="2 3" key="1">
    <citation type="submission" date="2016-10" db="EMBL/GenBank/DDBJ databases">
        <authorList>
            <person name="de Groot N.N."/>
        </authorList>
    </citation>
    <scope>NUCLEOTIDE SEQUENCE [LARGE SCALE GENOMIC DNA]</scope>
    <source>
        <strain evidence="2 3">DSM 21039</strain>
    </source>
</reference>
<proteinExistence type="predicted"/>
<dbReference type="PRINTS" id="PR01950">
    <property type="entry name" value="LANCSUPER"/>
</dbReference>
<feature type="binding site" evidence="1">
    <location>
        <position position="318"/>
    </location>
    <ligand>
        <name>Zn(2+)</name>
        <dbReference type="ChEBI" id="CHEBI:29105"/>
    </ligand>
</feature>
<organism evidence="2 3">
    <name type="scientific">Chitinophaga rupis</name>
    <dbReference type="NCBI Taxonomy" id="573321"/>
    <lineage>
        <taxon>Bacteria</taxon>
        <taxon>Pseudomonadati</taxon>
        <taxon>Bacteroidota</taxon>
        <taxon>Chitinophagia</taxon>
        <taxon>Chitinophagales</taxon>
        <taxon>Chitinophagaceae</taxon>
        <taxon>Chitinophaga</taxon>
    </lineage>
</organism>
<dbReference type="EMBL" id="FOBB01000007">
    <property type="protein sequence ID" value="SEM93605.1"/>
    <property type="molecule type" value="Genomic_DNA"/>
</dbReference>
<dbReference type="AlphaFoldDB" id="A0A1H8CEZ4"/>
<dbReference type="PRINTS" id="PR01955">
    <property type="entry name" value="LANCFRANKIA"/>
</dbReference>
<gene>
    <name evidence="2" type="ORF">SAMN04488505_10791</name>
</gene>
<sequence>MNNHIKQAGKVLQQISPILDNFIQQDGTPGLLNGYTGCALFYAYYYHLTGKKKYLKQVHTVMLKSIQALSEQQMMLSHCSGISGIAWSIQHLINAGFAEGDGIQDIFEEADEILGSFMDEDLRDNNYDFLHQGLGIAIYFLERLPHPTAVKYLSGVVQQLEKSAVSDAHGIRWKDRFSLTSREEQVRGQSCFNLGLAHGMPAIITILGLIHEKGIEVESTRRLIEGSLQWLLTIQNPPAEGLTSIYPPLVGEANEAINGGQSRLGWCYGDLSVAATLWNTGKRIGQPVYQQAAYTIFEYSIHQRTLKNGSVHDACLCHGSAGIAHIYRRMALDNQDALLLQGADKWLQATLEMNTWQDGLAGYKFFAHPDYQNSYNLLEGITGVGLALIAAVDTQTAPAWDRCLLLS</sequence>
<accession>A0A1H8CEZ4</accession>
<evidence type="ECO:0000313" key="2">
    <source>
        <dbReference type="EMBL" id="SEM93605.1"/>
    </source>
</evidence>
<dbReference type="CDD" id="cd04793">
    <property type="entry name" value="LanC"/>
    <property type="match status" value="1"/>
</dbReference>
<keyword evidence="1" id="KW-0479">Metal-binding</keyword>
<dbReference type="Gene3D" id="1.50.10.20">
    <property type="match status" value="1"/>
</dbReference>
<dbReference type="RefSeq" id="WP_089918024.1">
    <property type="nucleotide sequence ID" value="NZ_FOBB01000007.1"/>
</dbReference>
<evidence type="ECO:0000256" key="1">
    <source>
        <dbReference type="PIRSR" id="PIRSR607822-1"/>
    </source>
</evidence>
<keyword evidence="1" id="KW-0862">Zinc</keyword>
<keyword evidence="3" id="KW-1185">Reference proteome</keyword>
<dbReference type="InterPro" id="IPR033889">
    <property type="entry name" value="LanC"/>
</dbReference>
<dbReference type="GO" id="GO:0046872">
    <property type="term" value="F:metal ion binding"/>
    <property type="evidence" value="ECO:0007669"/>
    <property type="project" value="UniProtKB-KW"/>
</dbReference>
<dbReference type="Pfam" id="PF05147">
    <property type="entry name" value="LANC_like"/>
    <property type="match status" value="1"/>
</dbReference>
<dbReference type="OrthoDB" id="6313827at2"/>
<protein>
    <submittedName>
        <fullName evidence="2">Lanthionine synthetase C-like protein</fullName>
    </submittedName>
</protein>
<dbReference type="Proteomes" id="UP000198984">
    <property type="component" value="Unassembled WGS sequence"/>
</dbReference>
<dbReference type="SUPFAM" id="SSF158745">
    <property type="entry name" value="LanC-like"/>
    <property type="match status" value="1"/>
</dbReference>
<dbReference type="SMART" id="SM01260">
    <property type="entry name" value="LANC_like"/>
    <property type="match status" value="1"/>
</dbReference>
<name>A0A1H8CEZ4_9BACT</name>